<feature type="compositionally biased region" description="Basic residues" evidence="1">
    <location>
        <begin position="163"/>
        <end position="172"/>
    </location>
</feature>
<evidence type="ECO:0000313" key="3">
    <source>
        <dbReference type="Proteomes" id="UP001642540"/>
    </source>
</evidence>
<gene>
    <name evidence="2" type="ORF">ODALV1_LOCUS16579</name>
</gene>
<accession>A0ABP1QY30</accession>
<name>A0ABP1QY30_9HEXA</name>
<keyword evidence="3" id="KW-1185">Reference proteome</keyword>
<dbReference type="EMBL" id="CAXLJM020000050">
    <property type="protein sequence ID" value="CAL8114710.1"/>
    <property type="molecule type" value="Genomic_DNA"/>
</dbReference>
<comment type="caution">
    <text evidence="2">The sequence shown here is derived from an EMBL/GenBank/DDBJ whole genome shotgun (WGS) entry which is preliminary data.</text>
</comment>
<feature type="region of interest" description="Disordered" evidence="1">
    <location>
        <begin position="161"/>
        <end position="187"/>
    </location>
</feature>
<dbReference type="Proteomes" id="UP001642540">
    <property type="component" value="Unassembled WGS sequence"/>
</dbReference>
<proteinExistence type="predicted"/>
<evidence type="ECO:0000256" key="1">
    <source>
        <dbReference type="SAM" id="MobiDB-lite"/>
    </source>
</evidence>
<organism evidence="2 3">
    <name type="scientific">Orchesella dallaii</name>
    <dbReference type="NCBI Taxonomy" id="48710"/>
    <lineage>
        <taxon>Eukaryota</taxon>
        <taxon>Metazoa</taxon>
        <taxon>Ecdysozoa</taxon>
        <taxon>Arthropoda</taxon>
        <taxon>Hexapoda</taxon>
        <taxon>Collembola</taxon>
        <taxon>Entomobryomorpha</taxon>
        <taxon>Entomobryoidea</taxon>
        <taxon>Orchesellidae</taxon>
        <taxon>Orchesellinae</taxon>
        <taxon>Orchesella</taxon>
    </lineage>
</organism>
<reference evidence="2 3" key="1">
    <citation type="submission" date="2024-08" db="EMBL/GenBank/DDBJ databases">
        <authorList>
            <person name="Cucini C."/>
            <person name="Frati F."/>
        </authorList>
    </citation>
    <scope>NUCLEOTIDE SEQUENCE [LARGE SCALE GENOMIC DNA]</scope>
</reference>
<sequence length="609" mass="67611">MDAVGCGIFLWQSEIDKYICRNGCDESTCLAKIVNLRFPETQAKCHFNNSDIHDIIESKLKIVDSGSLRGPAVVTTKPVRKGAIVAEYCGIYREPCKCNSCVVEKFTVSKCACFYGNTPCSELHMYANNKQAKKPMQSSSKANLKTRKKYAGFRDSEKNFALSKKRGRGRPRKASENHSNSIRKKKSRVNKAQVAAAIRNVIGLPRTVNSTATELNKIIDEVSKLPEEDPDIEVISCINGQLDDNIEIKIIPMTRASENLICCICEKYSPCTDCEIEILPDAISTNIEDGSDVATNDCAKGEFSCETCVENRKCIYGLLKYENTGICSSRQNIDSVEGLMMKAASKLQCGYAEKILLLRKEKDKEIQEQAHKPDFFEGTHEVNVINRPITLPQPTGRRLSHSVQNGFRGLATLEKESRPIPHTYNKFAAVIPPSSSPVKINEQDAYTLLQLKLQNTSDAIKTLNQTSIFRSGATHEKESIPTPATLAAVIIPYFTPQKFKEQNASAIFKGKNTSAAIEKQNQTNLFRSNATQVNRSLYTPDNRKFTAVILPSSSSNKISEQNVLALSQLKGQNTSDGIKEINKTSKPTHQEGWSLGDRDGGRLRSFATR</sequence>
<protein>
    <submittedName>
        <fullName evidence="2">Uncharacterized protein</fullName>
    </submittedName>
</protein>
<feature type="region of interest" description="Disordered" evidence="1">
    <location>
        <begin position="576"/>
        <end position="609"/>
    </location>
</feature>
<evidence type="ECO:0000313" key="2">
    <source>
        <dbReference type="EMBL" id="CAL8114710.1"/>
    </source>
</evidence>